<dbReference type="InterPro" id="IPR018982">
    <property type="entry name" value="RQC_domain"/>
</dbReference>
<evidence type="ECO:0000256" key="2">
    <source>
        <dbReference type="ARBA" id="ARBA00001947"/>
    </source>
</evidence>
<comment type="cofactor">
    <cofactor evidence="2">
        <name>Zn(2+)</name>
        <dbReference type="ChEBI" id="CHEBI:29105"/>
    </cofactor>
</comment>
<dbReference type="GO" id="GO:0030894">
    <property type="term" value="C:replisome"/>
    <property type="evidence" value="ECO:0007669"/>
    <property type="project" value="TreeGrafter"/>
</dbReference>
<dbReference type="GO" id="GO:0005524">
    <property type="term" value="F:ATP binding"/>
    <property type="evidence" value="ECO:0007669"/>
    <property type="project" value="UniProtKB-KW"/>
</dbReference>
<dbReference type="InterPro" id="IPR014001">
    <property type="entry name" value="Helicase_ATP-bd"/>
</dbReference>
<evidence type="ECO:0000256" key="3">
    <source>
        <dbReference type="ARBA" id="ARBA00005446"/>
    </source>
</evidence>
<evidence type="ECO:0000259" key="17">
    <source>
        <dbReference type="PROSITE" id="PS50967"/>
    </source>
</evidence>
<dbReference type="PANTHER" id="PTHR13710">
    <property type="entry name" value="DNA HELICASE RECQ FAMILY MEMBER"/>
    <property type="match status" value="1"/>
</dbReference>
<dbReference type="FunFam" id="3.40.50.300:FF:001389">
    <property type="entry name" value="ATP-dependent DNA helicase RecQ"/>
    <property type="match status" value="1"/>
</dbReference>
<evidence type="ECO:0000256" key="8">
    <source>
        <dbReference type="ARBA" id="ARBA00022806"/>
    </source>
</evidence>
<evidence type="ECO:0000313" key="20">
    <source>
        <dbReference type="EMBL" id="KUG26090.1"/>
    </source>
</evidence>
<dbReference type="InterPro" id="IPR011545">
    <property type="entry name" value="DEAD/DEAH_box_helicase_dom"/>
</dbReference>
<dbReference type="PROSITE" id="PS51194">
    <property type="entry name" value="HELICASE_CTER"/>
    <property type="match status" value="1"/>
</dbReference>
<dbReference type="NCBIfam" id="TIGR01389">
    <property type="entry name" value="recQ"/>
    <property type="match status" value="1"/>
</dbReference>
<evidence type="ECO:0000256" key="6">
    <source>
        <dbReference type="ARBA" id="ARBA00022763"/>
    </source>
</evidence>
<dbReference type="AlphaFoldDB" id="A0A0W8FYX4"/>
<evidence type="ECO:0000256" key="10">
    <source>
        <dbReference type="ARBA" id="ARBA00022840"/>
    </source>
</evidence>
<evidence type="ECO:0000256" key="15">
    <source>
        <dbReference type="ARBA" id="ARBA00034617"/>
    </source>
</evidence>
<dbReference type="InterPro" id="IPR010997">
    <property type="entry name" value="HRDC-like_sf"/>
</dbReference>
<protein>
    <recommendedName>
        <fullName evidence="16">DNA 3'-5' helicase</fullName>
        <ecNumber evidence="16">5.6.2.4</ecNumber>
    </recommendedName>
</protein>
<evidence type="ECO:0000256" key="16">
    <source>
        <dbReference type="ARBA" id="ARBA00034808"/>
    </source>
</evidence>
<dbReference type="Gene3D" id="1.10.10.1390">
    <property type="entry name" value="ATP-dependent DNA helicase RecQ"/>
    <property type="match status" value="1"/>
</dbReference>
<dbReference type="GO" id="GO:0006310">
    <property type="term" value="P:DNA recombination"/>
    <property type="evidence" value="ECO:0007669"/>
    <property type="project" value="UniProtKB-KW"/>
</dbReference>
<dbReference type="Pfam" id="PF09382">
    <property type="entry name" value="RQC"/>
    <property type="match status" value="1"/>
</dbReference>
<dbReference type="SMART" id="SM00341">
    <property type="entry name" value="HRDC"/>
    <property type="match status" value="1"/>
</dbReference>
<dbReference type="NCBIfam" id="TIGR00614">
    <property type="entry name" value="recQ_fam"/>
    <property type="match status" value="1"/>
</dbReference>
<feature type="domain" description="Helicase ATP-binding" evidence="18">
    <location>
        <begin position="1"/>
        <end position="156"/>
    </location>
</feature>
<keyword evidence="5" id="KW-0547">Nucleotide-binding</keyword>
<dbReference type="GO" id="GO:0046872">
    <property type="term" value="F:metal ion binding"/>
    <property type="evidence" value="ECO:0007669"/>
    <property type="project" value="UniProtKB-KW"/>
</dbReference>
<keyword evidence="13" id="KW-0234">DNA repair</keyword>
<dbReference type="PANTHER" id="PTHR13710:SF105">
    <property type="entry name" value="ATP-DEPENDENT DNA HELICASE Q1"/>
    <property type="match status" value="1"/>
</dbReference>
<keyword evidence="7" id="KW-0378">Hydrolase</keyword>
<name>A0A0W8FYX4_9ZZZZ</name>
<sequence length="682" mass="78766">MPTGGGKSLCYQIPALIFDGLTIVVSPLISLMKDQVEQLKELGVNAIFLNSSLTQEEYAKNVELLINNKVKLFYVAPETLFLEKTIQLLSSLDIDCITVDEAHCISEWGHDFRPEYRKIIETRKLFPDAVCVAVTATATPRVQKDIRDSLELKGNNNFIASFNRENLYLEIVPKTNGVEQTIRFLRKYPNQSGIIYCFSRKQVDSLYVDLYNAGYSVRPYHAGLSDEERKENQELFIKDDIQIIVATIAFGMGINKSNVRFVIHFDLPKNIESYYQEIGRSGRDGLRAHCLLLFSYADIQKIRYFINQKEEHEKKIAERHLRALLNYAETGICRRFPLLSYFGEKYNQQKCGMCDNCNSVDKDLVDVTIPAQKFLSCIKRTNEIFGSVYIIDVLKGSKAEKIIAKGHDKLTTYGIGTEYTKKQWLFLSHQFIQLGLVIQDNEFGSLKLTDKSYQVLKGNLTVTAKIKEDFDERIKKEIKETYDEKLFEILRKKRKSIADKLRLPPYVIFSDKSLSEMASYLPVNKKEMLRIHGLGEIKFEKYGHIFLKEIIEYCKENKIKPVNEEYLSPPKLKLIKKTKPYQTTGNKFISGSSIDDIIRETKYKKSTVLKHLLDYTIENGLQNTERILNESNLSEKDKEKVLKKFDELGADRLAPVYDALKQKVDYNELHLLRIYYIAKELG</sequence>
<dbReference type="InterPro" id="IPR027417">
    <property type="entry name" value="P-loop_NTPase"/>
</dbReference>
<dbReference type="CDD" id="cd17920">
    <property type="entry name" value="DEXHc_RecQ"/>
    <property type="match status" value="1"/>
</dbReference>
<dbReference type="GO" id="GO:0043138">
    <property type="term" value="F:3'-5' DNA helicase activity"/>
    <property type="evidence" value="ECO:0007669"/>
    <property type="project" value="UniProtKB-EC"/>
</dbReference>
<accession>A0A0W8FYX4</accession>
<comment type="cofactor">
    <cofactor evidence="1">
        <name>Mg(2+)</name>
        <dbReference type="ChEBI" id="CHEBI:18420"/>
    </cofactor>
</comment>
<dbReference type="InterPro" id="IPR044876">
    <property type="entry name" value="HRDC_dom_sf"/>
</dbReference>
<dbReference type="GO" id="GO:0003677">
    <property type="term" value="F:DNA binding"/>
    <property type="evidence" value="ECO:0007669"/>
    <property type="project" value="UniProtKB-KW"/>
</dbReference>
<keyword evidence="10" id="KW-0067">ATP-binding</keyword>
<evidence type="ECO:0000259" key="18">
    <source>
        <dbReference type="PROSITE" id="PS51192"/>
    </source>
</evidence>
<reference evidence="20" key="1">
    <citation type="journal article" date="2015" name="Proc. Natl. Acad. Sci. U.S.A.">
        <title>Networks of energetic and metabolic interactions define dynamics in microbial communities.</title>
        <authorList>
            <person name="Embree M."/>
            <person name="Liu J.K."/>
            <person name="Al-Bassam M.M."/>
            <person name="Zengler K."/>
        </authorList>
    </citation>
    <scope>NUCLEOTIDE SEQUENCE</scope>
</reference>
<dbReference type="GO" id="GO:0006260">
    <property type="term" value="P:DNA replication"/>
    <property type="evidence" value="ECO:0007669"/>
    <property type="project" value="InterPro"/>
</dbReference>
<dbReference type="Pfam" id="PF00570">
    <property type="entry name" value="HRDC"/>
    <property type="match status" value="1"/>
</dbReference>
<keyword evidence="9" id="KW-0862">Zinc</keyword>
<evidence type="ECO:0000256" key="1">
    <source>
        <dbReference type="ARBA" id="ARBA00001946"/>
    </source>
</evidence>
<dbReference type="GO" id="GO:0009378">
    <property type="term" value="F:four-way junction helicase activity"/>
    <property type="evidence" value="ECO:0007669"/>
    <property type="project" value="TreeGrafter"/>
</dbReference>
<dbReference type="SUPFAM" id="SSF52540">
    <property type="entry name" value="P-loop containing nucleoside triphosphate hydrolases"/>
    <property type="match status" value="1"/>
</dbReference>
<dbReference type="InterPro" id="IPR032284">
    <property type="entry name" value="RecQ_Zn-bd"/>
</dbReference>
<dbReference type="InterPro" id="IPR004589">
    <property type="entry name" value="DNA_helicase_ATP-dep_RecQ"/>
</dbReference>
<dbReference type="PROSITE" id="PS50967">
    <property type="entry name" value="HRDC"/>
    <property type="match status" value="1"/>
</dbReference>
<dbReference type="Gene3D" id="1.10.150.80">
    <property type="entry name" value="HRDC domain"/>
    <property type="match status" value="1"/>
</dbReference>
<evidence type="ECO:0000256" key="4">
    <source>
        <dbReference type="ARBA" id="ARBA00022723"/>
    </source>
</evidence>
<evidence type="ECO:0000259" key="19">
    <source>
        <dbReference type="PROSITE" id="PS51194"/>
    </source>
</evidence>
<comment type="catalytic activity">
    <reaction evidence="15">
        <text>Couples ATP hydrolysis with the unwinding of duplex DNA by translocating in the 3'-5' direction.</text>
        <dbReference type="EC" id="5.6.2.4"/>
    </reaction>
</comment>
<dbReference type="SUPFAM" id="SSF46785">
    <property type="entry name" value="Winged helix' DNA-binding domain"/>
    <property type="match status" value="1"/>
</dbReference>
<dbReference type="InterPro" id="IPR002121">
    <property type="entry name" value="HRDC_dom"/>
</dbReference>
<dbReference type="Pfam" id="PF00270">
    <property type="entry name" value="DEAD"/>
    <property type="match status" value="1"/>
</dbReference>
<dbReference type="Pfam" id="PF00271">
    <property type="entry name" value="Helicase_C"/>
    <property type="match status" value="1"/>
</dbReference>
<dbReference type="GO" id="GO:0016787">
    <property type="term" value="F:hydrolase activity"/>
    <property type="evidence" value="ECO:0007669"/>
    <property type="project" value="UniProtKB-KW"/>
</dbReference>
<dbReference type="SMART" id="SM00487">
    <property type="entry name" value="DEXDc"/>
    <property type="match status" value="1"/>
</dbReference>
<proteinExistence type="inferred from homology"/>
<dbReference type="Gene3D" id="3.40.50.300">
    <property type="entry name" value="P-loop containing nucleotide triphosphate hydrolases"/>
    <property type="match status" value="2"/>
</dbReference>
<dbReference type="Pfam" id="PF14493">
    <property type="entry name" value="HTH_40"/>
    <property type="match status" value="1"/>
</dbReference>
<dbReference type="GO" id="GO:0005737">
    <property type="term" value="C:cytoplasm"/>
    <property type="evidence" value="ECO:0007669"/>
    <property type="project" value="TreeGrafter"/>
</dbReference>
<dbReference type="GO" id="GO:0009432">
    <property type="term" value="P:SOS response"/>
    <property type="evidence" value="ECO:0007669"/>
    <property type="project" value="InterPro"/>
</dbReference>
<keyword evidence="14" id="KW-0413">Isomerase</keyword>
<evidence type="ECO:0000256" key="9">
    <source>
        <dbReference type="ARBA" id="ARBA00022833"/>
    </source>
</evidence>
<evidence type="ECO:0000256" key="7">
    <source>
        <dbReference type="ARBA" id="ARBA00022801"/>
    </source>
</evidence>
<keyword evidence="4" id="KW-0479">Metal-binding</keyword>
<evidence type="ECO:0000256" key="14">
    <source>
        <dbReference type="ARBA" id="ARBA00023235"/>
    </source>
</evidence>
<dbReference type="InterPro" id="IPR036390">
    <property type="entry name" value="WH_DNA-bd_sf"/>
</dbReference>
<dbReference type="InterPro" id="IPR036388">
    <property type="entry name" value="WH-like_DNA-bd_sf"/>
</dbReference>
<evidence type="ECO:0000256" key="5">
    <source>
        <dbReference type="ARBA" id="ARBA00022741"/>
    </source>
</evidence>
<keyword evidence="6" id="KW-0227">DNA damage</keyword>
<feature type="domain" description="Helicase C-terminal" evidence="19">
    <location>
        <begin position="177"/>
        <end position="325"/>
    </location>
</feature>
<gene>
    <name evidence="20" type="ORF">ASZ90_004077</name>
</gene>
<dbReference type="EMBL" id="LNQE01000538">
    <property type="protein sequence ID" value="KUG26090.1"/>
    <property type="molecule type" value="Genomic_DNA"/>
</dbReference>
<dbReference type="SMART" id="SM00956">
    <property type="entry name" value="RQC"/>
    <property type="match status" value="1"/>
</dbReference>
<feature type="domain" description="HRDC" evidence="17">
    <location>
        <begin position="480"/>
        <end position="560"/>
    </location>
</feature>
<dbReference type="PROSITE" id="PS51192">
    <property type="entry name" value="HELICASE_ATP_BIND_1"/>
    <property type="match status" value="1"/>
</dbReference>
<keyword evidence="12" id="KW-0233">DNA recombination</keyword>
<dbReference type="Gene3D" id="1.10.10.10">
    <property type="entry name" value="Winged helix-like DNA-binding domain superfamily/Winged helix DNA-binding domain"/>
    <property type="match status" value="1"/>
</dbReference>
<evidence type="ECO:0000256" key="12">
    <source>
        <dbReference type="ARBA" id="ARBA00023172"/>
    </source>
</evidence>
<dbReference type="SMART" id="SM00490">
    <property type="entry name" value="HELICc"/>
    <property type="match status" value="1"/>
</dbReference>
<evidence type="ECO:0000256" key="11">
    <source>
        <dbReference type="ARBA" id="ARBA00023125"/>
    </source>
</evidence>
<dbReference type="GO" id="GO:0006281">
    <property type="term" value="P:DNA repair"/>
    <property type="evidence" value="ECO:0007669"/>
    <property type="project" value="UniProtKB-KW"/>
</dbReference>
<evidence type="ECO:0000256" key="13">
    <source>
        <dbReference type="ARBA" id="ARBA00023204"/>
    </source>
</evidence>
<dbReference type="EC" id="5.6.2.4" evidence="16"/>
<dbReference type="GO" id="GO:0043590">
    <property type="term" value="C:bacterial nucleoid"/>
    <property type="evidence" value="ECO:0007669"/>
    <property type="project" value="TreeGrafter"/>
</dbReference>
<dbReference type="SUPFAM" id="SSF47819">
    <property type="entry name" value="HRDC-like"/>
    <property type="match status" value="1"/>
</dbReference>
<keyword evidence="11" id="KW-0238">DNA-binding</keyword>
<dbReference type="Pfam" id="PF16124">
    <property type="entry name" value="RecQ_Zn_bind"/>
    <property type="match status" value="1"/>
</dbReference>
<keyword evidence="8 20" id="KW-0347">Helicase</keyword>
<dbReference type="CDD" id="cd18794">
    <property type="entry name" value="SF2_C_RecQ"/>
    <property type="match status" value="1"/>
</dbReference>
<dbReference type="InterPro" id="IPR001650">
    <property type="entry name" value="Helicase_C-like"/>
</dbReference>
<organism evidence="20">
    <name type="scientific">hydrocarbon metagenome</name>
    <dbReference type="NCBI Taxonomy" id="938273"/>
    <lineage>
        <taxon>unclassified sequences</taxon>
        <taxon>metagenomes</taxon>
        <taxon>ecological metagenomes</taxon>
    </lineage>
</organism>
<comment type="similarity">
    <text evidence="3">Belongs to the helicase family. RecQ subfamily.</text>
</comment>
<comment type="caution">
    <text evidence="20">The sequence shown here is derived from an EMBL/GenBank/DDBJ whole genome shotgun (WGS) entry which is preliminary data.</text>
</comment>
<dbReference type="InterPro" id="IPR029491">
    <property type="entry name" value="Helicase_HTH"/>
</dbReference>
<dbReference type="InterPro" id="IPR006293">
    <property type="entry name" value="DNA_helicase_ATP-dep_RecQ_bac"/>
</dbReference>
<dbReference type="FunFam" id="3.40.50.300:FF:000156">
    <property type="entry name" value="ATP-dependent DNA helicase recQ"/>
    <property type="match status" value="1"/>
</dbReference>